<dbReference type="PANTHER" id="PTHR43280:SF2">
    <property type="entry name" value="HTH-TYPE TRANSCRIPTIONAL REGULATOR EXSA"/>
    <property type="match status" value="1"/>
</dbReference>
<dbReference type="InterPro" id="IPR018771">
    <property type="entry name" value="PocR_dom"/>
</dbReference>
<dbReference type="RefSeq" id="WP_215626798.1">
    <property type="nucleotide sequence ID" value="NZ_CP067089.2"/>
</dbReference>
<dbReference type="Proteomes" id="UP000595917">
    <property type="component" value="Chromosome"/>
</dbReference>
<evidence type="ECO:0000256" key="2">
    <source>
        <dbReference type="ARBA" id="ARBA00023125"/>
    </source>
</evidence>
<evidence type="ECO:0000259" key="4">
    <source>
        <dbReference type="PROSITE" id="PS01124"/>
    </source>
</evidence>
<dbReference type="PROSITE" id="PS01124">
    <property type="entry name" value="HTH_ARAC_FAMILY_2"/>
    <property type="match status" value="1"/>
</dbReference>
<dbReference type="Pfam" id="PF12833">
    <property type="entry name" value="HTH_18"/>
    <property type="match status" value="1"/>
</dbReference>
<proteinExistence type="predicted"/>
<dbReference type="InterPro" id="IPR009057">
    <property type="entry name" value="Homeodomain-like_sf"/>
</dbReference>
<evidence type="ECO:0000313" key="6">
    <source>
        <dbReference type="Proteomes" id="UP000595917"/>
    </source>
</evidence>
<organism evidence="5 6">
    <name type="scientific">Breznakiella homolactica</name>
    <dbReference type="NCBI Taxonomy" id="2798577"/>
    <lineage>
        <taxon>Bacteria</taxon>
        <taxon>Pseudomonadati</taxon>
        <taxon>Spirochaetota</taxon>
        <taxon>Spirochaetia</taxon>
        <taxon>Spirochaetales</taxon>
        <taxon>Breznakiellaceae</taxon>
        <taxon>Breznakiella</taxon>
    </lineage>
</organism>
<evidence type="ECO:0000256" key="1">
    <source>
        <dbReference type="ARBA" id="ARBA00023015"/>
    </source>
</evidence>
<dbReference type="PANTHER" id="PTHR43280">
    <property type="entry name" value="ARAC-FAMILY TRANSCRIPTIONAL REGULATOR"/>
    <property type="match status" value="1"/>
</dbReference>
<dbReference type="Pfam" id="PF10114">
    <property type="entry name" value="PocR"/>
    <property type="match status" value="1"/>
</dbReference>
<keyword evidence="1" id="KW-0805">Transcription regulation</keyword>
<dbReference type="GO" id="GO:0003700">
    <property type="term" value="F:DNA-binding transcription factor activity"/>
    <property type="evidence" value="ECO:0007669"/>
    <property type="project" value="InterPro"/>
</dbReference>
<sequence>MAEKLGLFFNEEVQQLIDSFAYCFKVKITVFSADMEELIVGLQNPGSRFCRMVQKKLRLRYRCCRQDKLMCERCGVKQELTVYHCYAGLSEAVVPIELEGALIGYGMLGQLRTSKTLPEEIKDAWKRAGQEQDVLEAAFLAQPFFDKPALDNMLRLFSMLVAYIVTQEYVKVRRPGLAENVVHWLDDHITETPDLDTVADAMNRSRSTISHTLKRQLGLSFKQLYILKRIQRFESIITMEPDISIREAAARVGYDDPYYFSRIYKKVRLAAPSVFIKSIRDSRSAEEKMAEPFQNTLDLERMSLM</sequence>
<dbReference type="GO" id="GO:0043565">
    <property type="term" value="F:sequence-specific DNA binding"/>
    <property type="evidence" value="ECO:0007669"/>
    <property type="project" value="InterPro"/>
</dbReference>
<dbReference type="InterPro" id="IPR018060">
    <property type="entry name" value="HTH_AraC"/>
</dbReference>
<protein>
    <submittedName>
        <fullName evidence="5">PocR ligand-binding domain-containing protein</fullName>
    </submittedName>
</protein>
<dbReference type="SMART" id="SM00342">
    <property type="entry name" value="HTH_ARAC"/>
    <property type="match status" value="1"/>
</dbReference>
<evidence type="ECO:0000256" key="3">
    <source>
        <dbReference type="ARBA" id="ARBA00023163"/>
    </source>
</evidence>
<evidence type="ECO:0000313" key="5">
    <source>
        <dbReference type="EMBL" id="QQO09495.1"/>
    </source>
</evidence>
<dbReference type="AlphaFoldDB" id="A0A7T7XNA6"/>
<dbReference type="KEGG" id="bhc:JFL75_00825"/>
<dbReference type="EMBL" id="CP067089">
    <property type="protein sequence ID" value="QQO09495.1"/>
    <property type="molecule type" value="Genomic_DNA"/>
</dbReference>
<dbReference type="SUPFAM" id="SSF46689">
    <property type="entry name" value="Homeodomain-like"/>
    <property type="match status" value="1"/>
</dbReference>
<keyword evidence="3" id="KW-0804">Transcription</keyword>
<accession>A0A7T7XNA6</accession>
<dbReference type="Gene3D" id="1.10.10.60">
    <property type="entry name" value="Homeodomain-like"/>
    <property type="match status" value="1"/>
</dbReference>
<name>A0A7T7XNA6_9SPIR</name>
<keyword evidence="6" id="KW-1185">Reference proteome</keyword>
<gene>
    <name evidence="5" type="ORF">JFL75_00825</name>
</gene>
<feature type="domain" description="HTH araC/xylS-type" evidence="4">
    <location>
        <begin position="179"/>
        <end position="278"/>
    </location>
</feature>
<keyword evidence="2" id="KW-0238">DNA-binding</keyword>
<reference evidence="5" key="1">
    <citation type="submission" date="2021-01" db="EMBL/GenBank/DDBJ databases">
        <title>Description of Breznakiella homolactica.</title>
        <authorList>
            <person name="Song Y."/>
            <person name="Brune A."/>
        </authorList>
    </citation>
    <scope>NUCLEOTIDE SEQUENCE</scope>
    <source>
        <strain evidence="5">RmG30</strain>
    </source>
</reference>